<keyword evidence="1" id="KW-0472">Membrane</keyword>
<dbReference type="EMBL" id="AP012273">
    <property type="protein sequence ID" value="BAO43568.1"/>
    <property type="molecule type" value="Genomic_DNA"/>
</dbReference>
<name>A0A7U6JHD5_9GAMM</name>
<dbReference type="AlphaFoldDB" id="A0A7U6JHD5"/>
<gene>
    <name evidence="2" type="ORF">TBH_C0630</name>
</gene>
<keyword evidence="3" id="KW-1185">Reference proteome</keyword>
<dbReference type="KEGG" id="tbn:TBH_C0630"/>
<evidence type="ECO:0000256" key="1">
    <source>
        <dbReference type="SAM" id="Phobius"/>
    </source>
</evidence>
<dbReference type="OrthoDB" id="5917490at2"/>
<feature type="transmembrane region" description="Helical" evidence="1">
    <location>
        <begin position="7"/>
        <end position="27"/>
    </location>
</feature>
<evidence type="ECO:0000313" key="3">
    <source>
        <dbReference type="Proteomes" id="UP000031631"/>
    </source>
</evidence>
<reference evidence="2 3" key="1">
    <citation type="journal article" date="2014" name="PLoS ONE">
        <title>Physiological and genomic features of a novel sulfur-oxidizing gammaproteobacterium belonging to a previously uncultivated symbiotic lineage isolated from a hydrothermal vent.</title>
        <authorList>
            <person name="Nunoura T."/>
            <person name="Takaki Y."/>
            <person name="Kazama H."/>
            <person name="Kakuta J."/>
            <person name="Shimamura S."/>
            <person name="Makita H."/>
            <person name="Hirai M."/>
            <person name="Miyazaki M."/>
            <person name="Takai K."/>
        </authorList>
    </citation>
    <scope>NUCLEOTIDE SEQUENCE [LARGE SCALE GENOMIC DNA]</scope>
    <source>
        <strain evidence="2 3">Hiromi1</strain>
    </source>
</reference>
<protein>
    <submittedName>
        <fullName evidence="2">Uncharacterized protein</fullName>
    </submittedName>
</protein>
<organism evidence="2 3">
    <name type="scientific">Thiolapillus brandeum</name>
    <dbReference type="NCBI Taxonomy" id="1076588"/>
    <lineage>
        <taxon>Bacteria</taxon>
        <taxon>Pseudomonadati</taxon>
        <taxon>Pseudomonadota</taxon>
        <taxon>Gammaproteobacteria</taxon>
        <taxon>Chromatiales</taxon>
        <taxon>Sedimenticolaceae</taxon>
        <taxon>Thiolapillus</taxon>
    </lineage>
</organism>
<keyword evidence="1" id="KW-1133">Transmembrane helix</keyword>
<proteinExistence type="predicted"/>
<evidence type="ECO:0000313" key="2">
    <source>
        <dbReference type="EMBL" id="BAO43568.1"/>
    </source>
</evidence>
<dbReference type="Proteomes" id="UP000031631">
    <property type="component" value="Chromosome"/>
</dbReference>
<keyword evidence="1" id="KW-0812">Transmembrane</keyword>
<sequence length="155" mass="17367">MAERKAWIIPVVLLIAGAVLGGVAWYFRDYFEPPPAQVLSLDDCDLHQGPCRRSLPGGGEVLFSIEPRSIPLTRPLKLKVQVKGARAQKVEVDFSGVTMNMGYNRPQLKKMADGSFVGDGLLPVCIRQRMDWEAKVILRTDRGGFILPWRFETVK</sequence>
<dbReference type="RefSeq" id="WP_041065427.1">
    <property type="nucleotide sequence ID" value="NZ_AP012273.1"/>
</dbReference>
<accession>A0A7U6JHD5</accession>